<dbReference type="GO" id="GO:0006352">
    <property type="term" value="P:DNA-templated transcription initiation"/>
    <property type="evidence" value="ECO:0007669"/>
    <property type="project" value="InterPro"/>
</dbReference>
<accession>A0AAP3DF39</accession>
<evidence type="ECO:0000313" key="1">
    <source>
        <dbReference type="EMBL" id="MCZ0807068.1"/>
    </source>
</evidence>
<dbReference type="Gene3D" id="1.10.1740.10">
    <property type="match status" value="1"/>
</dbReference>
<dbReference type="AlphaFoldDB" id="A0AAP3DF39"/>
<reference evidence="1" key="1">
    <citation type="submission" date="2022-09" db="EMBL/GenBank/DDBJ databases">
        <title>Genome analysis and characterization of larvicidal activity of Brevibacillus strains.</title>
        <authorList>
            <person name="Patrusheva E.V."/>
            <person name="Izotova A.O."/>
            <person name="Toshchakov S.V."/>
            <person name="Sineoky S.P."/>
        </authorList>
    </citation>
    <scope>NUCLEOTIDE SEQUENCE</scope>
    <source>
        <strain evidence="1">VKPM_B-13247</strain>
    </source>
</reference>
<dbReference type="InterPro" id="IPR013325">
    <property type="entry name" value="RNA_pol_sigma_r2"/>
</dbReference>
<dbReference type="RefSeq" id="WP_258433413.1">
    <property type="nucleotide sequence ID" value="NZ_JANSGW010000010.1"/>
</dbReference>
<evidence type="ECO:0000313" key="2">
    <source>
        <dbReference type="Proteomes" id="UP001077662"/>
    </source>
</evidence>
<name>A0AAP3DF39_BRELA</name>
<comment type="caution">
    <text evidence="1">The sequence shown here is derived from an EMBL/GenBank/DDBJ whole genome shotgun (WGS) entry which is preliminary data.</text>
</comment>
<dbReference type="GO" id="GO:0003700">
    <property type="term" value="F:DNA-binding transcription factor activity"/>
    <property type="evidence" value="ECO:0007669"/>
    <property type="project" value="InterPro"/>
</dbReference>
<gene>
    <name evidence="1" type="ORF">O0554_09100</name>
</gene>
<dbReference type="SUPFAM" id="SSF88946">
    <property type="entry name" value="Sigma2 domain of RNA polymerase sigma factors"/>
    <property type="match status" value="1"/>
</dbReference>
<dbReference type="EMBL" id="JAPTNE010000010">
    <property type="protein sequence ID" value="MCZ0807068.1"/>
    <property type="molecule type" value="Genomic_DNA"/>
</dbReference>
<protein>
    <submittedName>
        <fullName evidence="1">Uncharacterized protein</fullName>
    </submittedName>
</protein>
<organism evidence="1 2">
    <name type="scientific">Brevibacillus laterosporus</name>
    <name type="common">Bacillus laterosporus</name>
    <dbReference type="NCBI Taxonomy" id="1465"/>
    <lineage>
        <taxon>Bacteria</taxon>
        <taxon>Bacillati</taxon>
        <taxon>Bacillota</taxon>
        <taxon>Bacilli</taxon>
        <taxon>Bacillales</taxon>
        <taxon>Paenibacillaceae</taxon>
        <taxon>Brevibacillus</taxon>
    </lineage>
</organism>
<sequence>MEQKTLIARALKGDSDSFALAVRHIQDRSYRIAYSYLHNEAASMDAVCDAVEQAFNRAPMSSYYTFTKKNSPTLEGSMNRHLQFYIWTLDPNTNKYMD</sequence>
<dbReference type="Proteomes" id="UP001077662">
    <property type="component" value="Unassembled WGS sequence"/>
</dbReference>
<proteinExistence type="predicted"/>